<dbReference type="Proteomes" id="UP001515480">
    <property type="component" value="Unassembled WGS sequence"/>
</dbReference>
<protein>
    <submittedName>
        <fullName evidence="1">Uncharacterized protein</fullName>
    </submittedName>
</protein>
<gene>
    <name evidence="1" type="ORF">AB1Y20_017514</name>
</gene>
<evidence type="ECO:0000313" key="2">
    <source>
        <dbReference type="Proteomes" id="UP001515480"/>
    </source>
</evidence>
<name>A0AB34JNM5_PRYPA</name>
<keyword evidence="2" id="KW-1185">Reference proteome</keyword>
<sequence>MALAAAMLEEIESMMAPSGFDYVVVCCSNLSAETFWQARLEKTLGEVTGFAGKVVCVHEDWNGGAGNGLGTLYAFQKACAKSGVDLTKAMFDGASVAIYHTAGKGTRMAPLPGAENNNKPGVKLPGLLTVEGEHVPITVLESVMRQTSAYAKLRPGRCSVFWGDQVFVPSVGTKGSTAPADILAALRPMPTKEQWEEEQLHQYGLIAVDSKGGATQLEKVTYDVAVRYLPEDVVQERQGPPPPHSIPLLPEHRTSLLLAPQVGTSLGSFSLSAKLTEALLAEFAPELKEKKISLDSDPHFWMPLTLKESDYVAVMGKKGTPQDEALAHYKRMSDFKVRLGVQDVLGCVDVGQQAYWWDYGRLELYMTNNLFITEESPSAHALRTFMKLGAARQAHNSLGEGVTVDPSAVVLNCTIGKGRIGPNSVLVNVHAPSVDVEGCVIMQTTSVSEIIGKGGLLYNVVNNAGTLACDAVRADVFMPGGTQLEMKSSLAIDGGKVWKEKLDMNALSFEDVYKQNQALDVSECTQEAARAHAAARAKMAAA</sequence>
<organism evidence="1 2">
    <name type="scientific">Prymnesium parvum</name>
    <name type="common">Toxic golden alga</name>
    <dbReference type="NCBI Taxonomy" id="97485"/>
    <lineage>
        <taxon>Eukaryota</taxon>
        <taxon>Haptista</taxon>
        <taxon>Haptophyta</taxon>
        <taxon>Prymnesiophyceae</taxon>
        <taxon>Prymnesiales</taxon>
        <taxon>Prymnesiaceae</taxon>
        <taxon>Prymnesium</taxon>
    </lineage>
</organism>
<comment type="caution">
    <text evidence="1">The sequence shown here is derived from an EMBL/GenBank/DDBJ whole genome shotgun (WGS) entry which is preliminary data.</text>
</comment>
<accession>A0AB34JNM5</accession>
<proteinExistence type="predicted"/>
<dbReference type="AlphaFoldDB" id="A0AB34JNM5"/>
<evidence type="ECO:0000313" key="1">
    <source>
        <dbReference type="EMBL" id="KAL1522527.1"/>
    </source>
</evidence>
<reference evidence="1 2" key="1">
    <citation type="journal article" date="2024" name="Science">
        <title>Giant polyketide synthase enzymes in the biosynthesis of giant marine polyether toxins.</title>
        <authorList>
            <person name="Fallon T.R."/>
            <person name="Shende V.V."/>
            <person name="Wierzbicki I.H."/>
            <person name="Pendleton A.L."/>
            <person name="Watervoot N.F."/>
            <person name="Auber R.P."/>
            <person name="Gonzalez D.J."/>
            <person name="Wisecaver J.H."/>
            <person name="Moore B.S."/>
        </authorList>
    </citation>
    <scope>NUCLEOTIDE SEQUENCE [LARGE SCALE GENOMIC DNA]</scope>
    <source>
        <strain evidence="1 2">12B1</strain>
    </source>
</reference>
<dbReference type="EMBL" id="JBGBPQ010000006">
    <property type="protein sequence ID" value="KAL1522527.1"/>
    <property type="molecule type" value="Genomic_DNA"/>
</dbReference>